<gene>
    <name evidence="1" type="ORF">OXX778_LOCUS1643</name>
</gene>
<reference evidence="1" key="1">
    <citation type="submission" date="2021-02" db="EMBL/GenBank/DDBJ databases">
        <authorList>
            <person name="Nowell W R."/>
        </authorList>
    </citation>
    <scope>NUCLEOTIDE SEQUENCE</scope>
    <source>
        <strain evidence="1">Ploen Becks lab</strain>
    </source>
</reference>
<dbReference type="EMBL" id="CAJNOC010000110">
    <property type="protein sequence ID" value="CAF0715931.1"/>
    <property type="molecule type" value="Genomic_DNA"/>
</dbReference>
<proteinExistence type="predicted"/>
<comment type="caution">
    <text evidence="1">The sequence shown here is derived from an EMBL/GenBank/DDBJ whole genome shotgun (WGS) entry which is preliminary data.</text>
</comment>
<dbReference type="AlphaFoldDB" id="A0A813M560"/>
<dbReference type="Proteomes" id="UP000663879">
    <property type="component" value="Unassembled WGS sequence"/>
</dbReference>
<sequence length="221" mass="25901">MSKTIKNKNKNNKRLPQDTQQLINNYVDEKIDGYTQNTNKPNKNASASSIKQKLANEVATYQEKKKIKILKEKRNFPNSSELDTSDCSNTSENNDVHDFEILEKKVFRYVGESLNRFFNPIRLKDEIDSYISFPKDFIKKAFINNKNKQLYIITDDPPTINHLNKYKWPEYSFNSGIIKIDSKPKITFIAIRGVHQSIDIDSEEIRNHLYSNYEISDVKRI</sequence>
<keyword evidence="2" id="KW-1185">Reference proteome</keyword>
<protein>
    <submittedName>
        <fullName evidence="1">Uncharacterized protein</fullName>
    </submittedName>
</protein>
<accession>A0A813M560</accession>
<evidence type="ECO:0000313" key="2">
    <source>
        <dbReference type="Proteomes" id="UP000663879"/>
    </source>
</evidence>
<organism evidence="1 2">
    <name type="scientific">Brachionus calyciflorus</name>
    <dbReference type="NCBI Taxonomy" id="104777"/>
    <lineage>
        <taxon>Eukaryota</taxon>
        <taxon>Metazoa</taxon>
        <taxon>Spiralia</taxon>
        <taxon>Gnathifera</taxon>
        <taxon>Rotifera</taxon>
        <taxon>Eurotatoria</taxon>
        <taxon>Monogononta</taxon>
        <taxon>Pseudotrocha</taxon>
        <taxon>Ploima</taxon>
        <taxon>Brachionidae</taxon>
        <taxon>Brachionus</taxon>
    </lineage>
</organism>
<name>A0A813M560_9BILA</name>
<evidence type="ECO:0000313" key="1">
    <source>
        <dbReference type="EMBL" id="CAF0715931.1"/>
    </source>
</evidence>